<dbReference type="RefSeq" id="WP_184744102.1">
    <property type="nucleotide sequence ID" value="NZ_JACHGJ010000001.1"/>
</dbReference>
<organism evidence="2 3">
    <name type="scientific">Spirochaeta isovalerica</name>
    <dbReference type="NCBI Taxonomy" id="150"/>
    <lineage>
        <taxon>Bacteria</taxon>
        <taxon>Pseudomonadati</taxon>
        <taxon>Spirochaetota</taxon>
        <taxon>Spirochaetia</taxon>
        <taxon>Spirochaetales</taxon>
        <taxon>Spirochaetaceae</taxon>
        <taxon>Spirochaeta</taxon>
    </lineage>
</organism>
<evidence type="ECO:0000313" key="2">
    <source>
        <dbReference type="EMBL" id="MBB6479175.1"/>
    </source>
</evidence>
<dbReference type="InterPro" id="IPR007236">
    <property type="entry name" value="SlyX"/>
</dbReference>
<reference evidence="2 3" key="1">
    <citation type="submission" date="2020-08" db="EMBL/GenBank/DDBJ databases">
        <title>Genomic Encyclopedia of Type Strains, Phase IV (KMG-IV): sequencing the most valuable type-strain genomes for metagenomic binning, comparative biology and taxonomic classification.</title>
        <authorList>
            <person name="Goeker M."/>
        </authorList>
    </citation>
    <scope>NUCLEOTIDE SEQUENCE [LARGE SCALE GENOMIC DNA]</scope>
    <source>
        <strain evidence="2 3">DSM 2461</strain>
    </source>
</reference>
<dbReference type="Gene3D" id="1.20.5.300">
    <property type="match status" value="1"/>
</dbReference>
<gene>
    <name evidence="2" type="ORF">HNR50_000808</name>
</gene>
<keyword evidence="3" id="KW-1185">Reference proteome</keyword>
<dbReference type="EMBL" id="JACHGJ010000001">
    <property type="protein sequence ID" value="MBB6479175.1"/>
    <property type="molecule type" value="Genomic_DNA"/>
</dbReference>
<dbReference type="AlphaFoldDB" id="A0A841R5P3"/>
<sequence length="70" mass="8429">MSEQDIYDLQIKLSYLEDFIENLNSVIIDQNKENSRMQREIKSLQDKLSQLEERIDSKEQFRADDPPPHY</sequence>
<evidence type="ECO:0000313" key="3">
    <source>
        <dbReference type="Proteomes" id="UP000587760"/>
    </source>
</evidence>
<evidence type="ECO:0000256" key="1">
    <source>
        <dbReference type="SAM" id="Coils"/>
    </source>
</evidence>
<dbReference type="PANTHER" id="PTHR36508:SF1">
    <property type="entry name" value="PROTEIN SLYX"/>
    <property type="match status" value="1"/>
</dbReference>
<dbReference type="Proteomes" id="UP000587760">
    <property type="component" value="Unassembled WGS sequence"/>
</dbReference>
<proteinExistence type="predicted"/>
<feature type="coiled-coil region" evidence="1">
    <location>
        <begin position="20"/>
        <end position="61"/>
    </location>
</feature>
<protein>
    <submittedName>
        <fullName evidence="2">Putative coiled-coil protein SlyX</fullName>
    </submittedName>
</protein>
<keyword evidence="1" id="KW-0175">Coiled coil</keyword>
<accession>A0A841R5P3</accession>
<dbReference type="PANTHER" id="PTHR36508">
    <property type="entry name" value="PROTEIN SLYX"/>
    <property type="match status" value="1"/>
</dbReference>
<comment type="caution">
    <text evidence="2">The sequence shown here is derived from an EMBL/GenBank/DDBJ whole genome shotgun (WGS) entry which is preliminary data.</text>
</comment>
<dbReference type="Pfam" id="PF04102">
    <property type="entry name" value="SlyX"/>
    <property type="match status" value="1"/>
</dbReference>
<name>A0A841R5P3_9SPIO</name>